<evidence type="ECO:0000256" key="1">
    <source>
        <dbReference type="SAM" id="MobiDB-lite"/>
    </source>
</evidence>
<dbReference type="Pfam" id="PF12146">
    <property type="entry name" value="Hydrolase_4"/>
    <property type="match status" value="1"/>
</dbReference>
<feature type="non-terminal residue" evidence="3">
    <location>
        <position position="1"/>
    </location>
</feature>
<dbReference type="PANTHER" id="PTHR11614">
    <property type="entry name" value="PHOSPHOLIPASE-RELATED"/>
    <property type="match status" value="1"/>
</dbReference>
<dbReference type="GeneID" id="20041117"/>
<dbReference type="RefSeq" id="XP_008819636.1">
    <property type="nucleotide sequence ID" value="XM_008821414.1"/>
</dbReference>
<proteinExistence type="predicted"/>
<feature type="compositionally biased region" description="Low complexity" evidence="1">
    <location>
        <begin position="165"/>
        <end position="181"/>
    </location>
</feature>
<gene>
    <name evidence="3" type="ORF">C922_05843</name>
</gene>
<dbReference type="OrthoDB" id="2498029at2759"/>
<dbReference type="SUPFAM" id="SSF53474">
    <property type="entry name" value="alpha/beta-Hydrolases"/>
    <property type="match status" value="1"/>
</dbReference>
<feature type="compositionally biased region" description="Basic and acidic residues" evidence="1">
    <location>
        <begin position="150"/>
        <end position="164"/>
    </location>
</feature>
<dbReference type="Gene3D" id="3.40.50.1820">
    <property type="entry name" value="alpha/beta hydrolase"/>
    <property type="match status" value="1"/>
</dbReference>
<feature type="compositionally biased region" description="Basic and acidic residues" evidence="1">
    <location>
        <begin position="188"/>
        <end position="215"/>
    </location>
</feature>
<dbReference type="InterPro" id="IPR022742">
    <property type="entry name" value="Hydrolase_4"/>
</dbReference>
<dbReference type="Proteomes" id="UP000030640">
    <property type="component" value="Unassembled WGS sequence"/>
</dbReference>
<evidence type="ECO:0000259" key="2">
    <source>
        <dbReference type="Pfam" id="PF12146"/>
    </source>
</evidence>
<evidence type="ECO:0000313" key="4">
    <source>
        <dbReference type="Proteomes" id="UP000030640"/>
    </source>
</evidence>
<dbReference type="AlphaFoldDB" id="W7AET7"/>
<organism evidence="3 4">
    <name type="scientific">Plasmodium inui San Antonio 1</name>
    <dbReference type="NCBI Taxonomy" id="1237626"/>
    <lineage>
        <taxon>Eukaryota</taxon>
        <taxon>Sar</taxon>
        <taxon>Alveolata</taxon>
        <taxon>Apicomplexa</taxon>
        <taxon>Aconoidasida</taxon>
        <taxon>Haemosporida</taxon>
        <taxon>Plasmodiidae</taxon>
        <taxon>Plasmodium</taxon>
        <taxon>Plasmodium (Plasmodium)</taxon>
    </lineage>
</organism>
<evidence type="ECO:0000313" key="3">
    <source>
        <dbReference type="EMBL" id="EUD63476.1"/>
    </source>
</evidence>
<feature type="domain" description="Serine aminopeptidase S33" evidence="2">
    <location>
        <begin position="22"/>
        <end position="75"/>
    </location>
</feature>
<reference evidence="3 4" key="1">
    <citation type="submission" date="2013-02" db="EMBL/GenBank/DDBJ databases">
        <title>The Genome Sequence of Plasmodium inui San Antonio 1.</title>
        <authorList>
            <consortium name="The Broad Institute Genome Sequencing Platform"/>
            <consortium name="The Broad Institute Genome Sequencing Center for Infectious Disease"/>
            <person name="Neafsey D."/>
            <person name="Cheeseman I."/>
            <person name="Volkman S."/>
            <person name="Adams J."/>
            <person name="Walker B."/>
            <person name="Young S.K."/>
            <person name="Zeng Q."/>
            <person name="Gargeya S."/>
            <person name="Fitzgerald M."/>
            <person name="Haas B."/>
            <person name="Abouelleil A."/>
            <person name="Alvarado L."/>
            <person name="Arachchi H.M."/>
            <person name="Berlin A.M."/>
            <person name="Chapman S.B."/>
            <person name="Dewar J."/>
            <person name="Goldberg J."/>
            <person name="Griggs A."/>
            <person name="Gujja S."/>
            <person name="Hansen M."/>
            <person name="Howarth C."/>
            <person name="Imamovic A."/>
            <person name="Larimer J."/>
            <person name="McCowan C."/>
            <person name="Murphy C."/>
            <person name="Neiman D."/>
            <person name="Pearson M."/>
            <person name="Priest M."/>
            <person name="Roberts A."/>
            <person name="Saif S."/>
            <person name="Shea T."/>
            <person name="Sisk P."/>
            <person name="Sykes S."/>
            <person name="Wortman J."/>
            <person name="Nusbaum C."/>
            <person name="Birren B."/>
        </authorList>
    </citation>
    <scope>NUCLEOTIDE SEQUENCE [LARGE SCALE GENOMIC DNA]</scope>
    <source>
        <strain evidence="3 4">San Antonio 1</strain>
    </source>
</reference>
<dbReference type="VEuPathDB" id="PlasmoDB:C922_05843"/>
<sequence>LINYDKALLKDENNYYLYKDSWIEHLNRHGYSVYGIDLQGHGRSDGYGNLKANVKEYDDMVYDVIQCVHEIHDKQSSYADKCEDLSSSNDETCEEVPSTSNTNRGTLLCVKGTEEESEPPAKREDELSDSRKNDKSSGNGGNDKSSSNSKNDKSSGRGEEDKSSKSNSSDKSSISPESYKSSGRKGRDKWYSSAKDDESGSRKISDASDRKRRDASSGQIGDKSINKTSATNLLPIADTGTDVLLDE</sequence>
<dbReference type="InterPro" id="IPR051044">
    <property type="entry name" value="MAG_DAG_Lipase"/>
</dbReference>
<keyword evidence="4" id="KW-1185">Reference proteome</keyword>
<name>W7AET7_9APIC</name>
<feature type="region of interest" description="Disordered" evidence="1">
    <location>
        <begin position="82"/>
        <end position="229"/>
    </location>
</feature>
<dbReference type="InterPro" id="IPR029058">
    <property type="entry name" value="AB_hydrolase_fold"/>
</dbReference>
<feature type="non-terminal residue" evidence="3">
    <location>
        <position position="247"/>
    </location>
</feature>
<accession>W7AET7</accession>
<protein>
    <recommendedName>
        <fullName evidence="2">Serine aminopeptidase S33 domain-containing protein</fullName>
    </recommendedName>
</protein>
<feature type="compositionally biased region" description="Basic and acidic residues" evidence="1">
    <location>
        <begin position="119"/>
        <end position="135"/>
    </location>
</feature>
<dbReference type="EMBL" id="KI965691">
    <property type="protein sequence ID" value="EUD63476.1"/>
    <property type="molecule type" value="Genomic_DNA"/>
</dbReference>